<name>A0A1L4CXV3_9BACT</name>
<feature type="transmembrane region" description="Helical" evidence="1">
    <location>
        <begin position="32"/>
        <end position="50"/>
    </location>
</feature>
<feature type="transmembrane region" description="Helical" evidence="1">
    <location>
        <begin position="110"/>
        <end position="133"/>
    </location>
</feature>
<accession>A0A1L4CXV3</accession>
<dbReference type="OrthoDB" id="9798009at2"/>
<dbReference type="RefSeq" id="WP_148696486.1">
    <property type="nucleotide sequence ID" value="NZ_CP017834.1"/>
</dbReference>
<proteinExistence type="predicted"/>
<dbReference type="KEGG" id="saqi:AXG55_02090"/>
<evidence type="ECO:0008006" key="4">
    <source>
        <dbReference type="Google" id="ProtNLM"/>
    </source>
</evidence>
<keyword evidence="1" id="KW-1133">Transmembrane helix</keyword>
<evidence type="ECO:0000256" key="1">
    <source>
        <dbReference type="SAM" id="Phobius"/>
    </source>
</evidence>
<dbReference type="AlphaFoldDB" id="A0A1L4CXV3"/>
<sequence>MKKNSVIKFYKYIIFFIPIIVFLIALKLNIDIYINIHFVLTLIAVELIIVKFFEFRNNFDNFTESHAPEVLTTIGIAGCFIGLIIGFFPIAKMSLLENENADIFSKIPAIISSVTLSFISSAIGIIFSLLIKFQHKKISDRKKLNSEKNKLEILIEEIQLLNKNILYSSNYSLIEEFKSFRKEKNEQSADLKKMIEIKIDQLIENFKIFSNHLVENNINAIVKALNEVVKDFNSKITGQFGENFKELNYAVKDLVVWQNQYKDELAIMRLSQQQAVEDLSNAAKSLTDIVSNTKILSQISNEFQAMIVQLKANFDGTSESQKNFYEILTSMKNVIPGFTKNTNDLIFDLDLNVKQLFANIESHEKNLVLNLQKNQTEMKDILIESIKANNQEISSLIKIVSEDMSDKVKILDAALEAELNKSLESLGRVLGALSEKFTTDYSDITDKFKNFLNAIQEFKPEIMNRVN</sequence>
<organism evidence="2 3">
    <name type="scientific">Silvanigrella aquatica</name>
    <dbReference type="NCBI Taxonomy" id="1915309"/>
    <lineage>
        <taxon>Bacteria</taxon>
        <taxon>Pseudomonadati</taxon>
        <taxon>Bdellovibrionota</taxon>
        <taxon>Oligoflexia</taxon>
        <taxon>Silvanigrellales</taxon>
        <taxon>Silvanigrellaceae</taxon>
        <taxon>Silvanigrella</taxon>
    </lineage>
</organism>
<keyword evidence="3" id="KW-1185">Reference proteome</keyword>
<dbReference type="STRING" id="1915309.AXG55_02090"/>
<feature type="transmembrane region" description="Helical" evidence="1">
    <location>
        <begin position="70"/>
        <end position="90"/>
    </location>
</feature>
<dbReference type="Proteomes" id="UP000184731">
    <property type="component" value="Chromosome"/>
</dbReference>
<feature type="transmembrane region" description="Helical" evidence="1">
    <location>
        <begin position="9"/>
        <end position="26"/>
    </location>
</feature>
<evidence type="ECO:0000313" key="3">
    <source>
        <dbReference type="Proteomes" id="UP000184731"/>
    </source>
</evidence>
<dbReference type="EMBL" id="CP017834">
    <property type="protein sequence ID" value="APJ02777.1"/>
    <property type="molecule type" value="Genomic_DNA"/>
</dbReference>
<gene>
    <name evidence="2" type="ORF">AXG55_02090</name>
</gene>
<keyword evidence="1" id="KW-0472">Membrane</keyword>
<evidence type="ECO:0000313" key="2">
    <source>
        <dbReference type="EMBL" id="APJ02777.1"/>
    </source>
</evidence>
<keyword evidence="1" id="KW-0812">Transmembrane</keyword>
<reference evidence="2 3" key="1">
    <citation type="submission" date="2016-10" db="EMBL/GenBank/DDBJ databases">
        <title>Silvanigrella aquatica sp. nov., isolated from a freshwater lake located in the Black Forest, Germany, description of Silvanigrellaceae fam. nov., Silvanigrellales ord. nov., reclassification of the order Bdellovibrionales in the class Oligoflexia, reclassification of the families Bacteriovoracaceae and Halobacteriovoraceae in the new order Bacteriovoracales ord. nov., and reclassification of the family Pseudobacteriovoracaceae in the order Oligoflexiales.</title>
        <authorList>
            <person name="Hahn M.W."/>
            <person name="Schmidt J."/>
            <person name="Koll U."/>
            <person name="Rohde M."/>
            <person name="Verbag S."/>
            <person name="Pitt A."/>
            <person name="Nakai R."/>
            <person name="Naganuma T."/>
            <person name="Lang E."/>
        </authorList>
    </citation>
    <scope>NUCLEOTIDE SEQUENCE [LARGE SCALE GENOMIC DNA]</scope>
    <source>
        <strain evidence="2 3">MWH-Nonnen-W8red</strain>
    </source>
</reference>
<protein>
    <recommendedName>
        <fullName evidence="4">MotA/TolQ/ExbB proton channel domain-containing protein</fullName>
    </recommendedName>
</protein>